<dbReference type="AlphaFoldDB" id="A0A931FF10"/>
<dbReference type="Proteomes" id="UP000657385">
    <property type="component" value="Unassembled WGS sequence"/>
</dbReference>
<dbReference type="RefSeq" id="WP_196194946.1">
    <property type="nucleotide sequence ID" value="NZ_JADPRT010000006.1"/>
</dbReference>
<keyword evidence="4" id="KW-1185">Reference proteome</keyword>
<reference evidence="3" key="1">
    <citation type="submission" date="2020-11" db="EMBL/GenBank/DDBJ databases">
        <title>Isolation and identification of active actinomycetes.</title>
        <authorList>
            <person name="Yu B."/>
        </authorList>
    </citation>
    <scope>NUCLEOTIDE SEQUENCE</scope>
    <source>
        <strain evidence="3">NEAU-YB345</strain>
    </source>
</reference>
<sequence>MPLSSPPLLPAQLTPRQGSRLVDYDDLLRFTADVFRRCGLTSARAAVAAEALCYGDLTGMDSHGLTNLTRLYLPLFEQGRVDAAAEPMLTTDAGAAVRQDARGALGLWSAAAAMDLAVERAGRFGIGLVSVHGATHLGCAGYHAARAAHRGMVGIVASNCGRQRIARPPGGLRTLLGTNPLSIAAPAGAHHPFVLDMSTTVAPTGRVRAAARAGQPVPAGWLADDAGRTVTDAAAFDRGEAHLRWLGGAAETGGFKGFGLGLAVEVLAALVSGSGRGPEPAALDADGGPSGRDDDIGFFVAAVAPGVLRPEGEVAADAASLFGTVLDCPPADPAAPVRYPGWAEAERAARHRADGVPLSAALFGELTDVAERFDVAAPVVRAEEAH</sequence>
<dbReference type="InterPro" id="IPR036111">
    <property type="entry name" value="Mal/L-sulfo/L-lacto_DH-like_sf"/>
</dbReference>
<evidence type="ECO:0000256" key="1">
    <source>
        <dbReference type="ARBA" id="ARBA00006056"/>
    </source>
</evidence>
<dbReference type="InterPro" id="IPR003767">
    <property type="entry name" value="Malate/L-lactate_DH-like"/>
</dbReference>
<accession>A0A931FF10</accession>
<comment type="caution">
    <text evidence="3">The sequence shown here is derived from an EMBL/GenBank/DDBJ whole genome shotgun (WGS) entry which is preliminary data.</text>
</comment>
<dbReference type="InterPro" id="IPR043143">
    <property type="entry name" value="Mal/L-sulf/L-lact_DH-like_NADP"/>
</dbReference>
<dbReference type="PANTHER" id="PTHR11091:SF0">
    <property type="entry name" value="MALATE DEHYDROGENASE"/>
    <property type="match status" value="1"/>
</dbReference>
<dbReference type="EMBL" id="JADPRT010000006">
    <property type="protein sequence ID" value="MBF9069800.1"/>
    <property type="molecule type" value="Genomic_DNA"/>
</dbReference>
<evidence type="ECO:0000313" key="4">
    <source>
        <dbReference type="Proteomes" id="UP000657385"/>
    </source>
</evidence>
<evidence type="ECO:0000256" key="2">
    <source>
        <dbReference type="ARBA" id="ARBA00023002"/>
    </source>
</evidence>
<dbReference type="PANTHER" id="PTHR11091">
    <property type="entry name" value="OXIDOREDUCTASE-RELATED"/>
    <property type="match status" value="1"/>
</dbReference>
<gene>
    <name evidence="3" type="ORF">I2501_17400</name>
</gene>
<evidence type="ECO:0000313" key="3">
    <source>
        <dbReference type="EMBL" id="MBF9069800.1"/>
    </source>
</evidence>
<dbReference type="Pfam" id="PF02615">
    <property type="entry name" value="Ldh_2"/>
    <property type="match status" value="1"/>
</dbReference>
<dbReference type="Gene3D" id="3.30.1370.60">
    <property type="entry name" value="Hypothetical oxidoreductase yiak, domain 2"/>
    <property type="match status" value="1"/>
</dbReference>
<dbReference type="InterPro" id="IPR043144">
    <property type="entry name" value="Mal/L-sulf/L-lact_DH-like_ah"/>
</dbReference>
<dbReference type="Gene3D" id="1.10.1530.10">
    <property type="match status" value="1"/>
</dbReference>
<keyword evidence="2" id="KW-0560">Oxidoreductase</keyword>
<dbReference type="GO" id="GO:0016491">
    <property type="term" value="F:oxidoreductase activity"/>
    <property type="evidence" value="ECO:0007669"/>
    <property type="project" value="UniProtKB-KW"/>
</dbReference>
<organism evidence="3 4">
    <name type="scientific">Streptacidiphilus fuscans</name>
    <dbReference type="NCBI Taxonomy" id="2789292"/>
    <lineage>
        <taxon>Bacteria</taxon>
        <taxon>Bacillati</taxon>
        <taxon>Actinomycetota</taxon>
        <taxon>Actinomycetes</taxon>
        <taxon>Kitasatosporales</taxon>
        <taxon>Streptomycetaceae</taxon>
        <taxon>Streptacidiphilus</taxon>
    </lineage>
</organism>
<proteinExistence type="inferred from homology"/>
<dbReference type="SUPFAM" id="SSF89733">
    <property type="entry name" value="L-sulfolactate dehydrogenase-like"/>
    <property type="match status" value="1"/>
</dbReference>
<name>A0A931FF10_9ACTN</name>
<protein>
    <submittedName>
        <fullName evidence="3">Ldh family oxidoreductase</fullName>
    </submittedName>
</protein>
<comment type="similarity">
    <text evidence="1">Belongs to the LDH2/MDH2 oxidoreductase family.</text>
</comment>